<proteinExistence type="inferred from homology"/>
<dbReference type="SMART" id="SM00903">
    <property type="entry name" value="Flavin_Reduct"/>
    <property type="match status" value="1"/>
</dbReference>
<accession>A0A2U1JSH1</accession>
<dbReference type="GO" id="GO:0010181">
    <property type="term" value="F:FMN binding"/>
    <property type="evidence" value="ECO:0007669"/>
    <property type="project" value="InterPro"/>
</dbReference>
<evidence type="ECO:0000313" key="5">
    <source>
        <dbReference type="Proteomes" id="UP000245998"/>
    </source>
</evidence>
<dbReference type="AlphaFoldDB" id="A0A2U1JSH1"/>
<name>A0A2U1JSH1_9BACI</name>
<dbReference type="Pfam" id="PF01613">
    <property type="entry name" value="Flavin_Reduct"/>
    <property type="match status" value="1"/>
</dbReference>
<feature type="domain" description="Flavin reductase like" evidence="3">
    <location>
        <begin position="15"/>
        <end position="159"/>
    </location>
</feature>
<dbReference type="PANTHER" id="PTHR30466:SF11">
    <property type="entry name" value="FLAVIN-DEPENDENT MONOOXYGENASE, REDUCTASE SUBUNIT HSAB"/>
    <property type="match status" value="1"/>
</dbReference>
<evidence type="ECO:0000256" key="2">
    <source>
        <dbReference type="ARBA" id="ARBA00023002"/>
    </source>
</evidence>
<dbReference type="OrthoDB" id="9792858at2"/>
<reference evidence="4 5" key="1">
    <citation type="submission" date="2018-04" db="EMBL/GenBank/DDBJ databases">
        <title>Camelliibacillus theae gen. nov., sp. nov., isolated from Pu'er tea.</title>
        <authorList>
            <person name="Niu L."/>
        </authorList>
    </citation>
    <scope>NUCLEOTIDE SEQUENCE [LARGE SCALE GENOMIC DNA]</scope>
    <source>
        <strain evidence="4 5">T8</strain>
    </source>
</reference>
<dbReference type="PANTHER" id="PTHR30466">
    <property type="entry name" value="FLAVIN REDUCTASE"/>
    <property type="match status" value="1"/>
</dbReference>
<evidence type="ECO:0000256" key="1">
    <source>
        <dbReference type="ARBA" id="ARBA00008898"/>
    </source>
</evidence>
<gene>
    <name evidence="4" type="ORF">DCC39_16130</name>
</gene>
<dbReference type="Gene3D" id="2.30.110.10">
    <property type="entry name" value="Electron Transport, Fmn-binding Protein, Chain A"/>
    <property type="match status" value="1"/>
</dbReference>
<keyword evidence="2" id="KW-0560">Oxidoreductase</keyword>
<sequence length="166" mass="18765">MMVKEQTEKLYREIMASYPTGVTIMTTTDENNKPIGLTVNSFTSVSLEPLMILWCIGKESGSIESFKNSQRFAVNILAGDQQDACWVFASSKEKDRFAKVDWEFSLNNLPILKDVFGVLECEKVEQIDAGDHIIFLGEVISLDKKNSDPMLYYRRNVGAVPENWVG</sequence>
<dbReference type="EMBL" id="QCZG01000046">
    <property type="protein sequence ID" value="PWA07823.1"/>
    <property type="molecule type" value="Genomic_DNA"/>
</dbReference>
<dbReference type="SUPFAM" id="SSF50475">
    <property type="entry name" value="FMN-binding split barrel"/>
    <property type="match status" value="1"/>
</dbReference>
<keyword evidence="5" id="KW-1185">Reference proteome</keyword>
<comment type="caution">
    <text evidence="4">The sequence shown here is derived from an EMBL/GenBank/DDBJ whole genome shotgun (WGS) entry which is preliminary data.</text>
</comment>
<protein>
    <submittedName>
        <fullName evidence="4">Oxygenase</fullName>
    </submittedName>
</protein>
<dbReference type="GO" id="GO:0042602">
    <property type="term" value="F:riboflavin reductase (NADPH) activity"/>
    <property type="evidence" value="ECO:0007669"/>
    <property type="project" value="TreeGrafter"/>
</dbReference>
<organism evidence="4 5">
    <name type="scientific">Pueribacillus theae</name>
    <dbReference type="NCBI Taxonomy" id="2171751"/>
    <lineage>
        <taxon>Bacteria</taxon>
        <taxon>Bacillati</taxon>
        <taxon>Bacillota</taxon>
        <taxon>Bacilli</taxon>
        <taxon>Bacillales</taxon>
        <taxon>Bacillaceae</taxon>
        <taxon>Pueribacillus</taxon>
    </lineage>
</organism>
<evidence type="ECO:0000313" key="4">
    <source>
        <dbReference type="EMBL" id="PWA07823.1"/>
    </source>
</evidence>
<evidence type="ECO:0000259" key="3">
    <source>
        <dbReference type="SMART" id="SM00903"/>
    </source>
</evidence>
<dbReference type="InterPro" id="IPR050268">
    <property type="entry name" value="NADH-dep_flavin_reductase"/>
</dbReference>
<dbReference type="InterPro" id="IPR002563">
    <property type="entry name" value="Flavin_Rdtase-like_dom"/>
</dbReference>
<dbReference type="Proteomes" id="UP000245998">
    <property type="component" value="Unassembled WGS sequence"/>
</dbReference>
<comment type="similarity">
    <text evidence="1">Belongs to the non-flavoprotein flavin reductase family.</text>
</comment>
<dbReference type="RefSeq" id="WP_116555933.1">
    <property type="nucleotide sequence ID" value="NZ_QCZG01000046.1"/>
</dbReference>
<dbReference type="InterPro" id="IPR012349">
    <property type="entry name" value="Split_barrel_FMN-bd"/>
</dbReference>